<proteinExistence type="predicted"/>
<gene>
    <name evidence="2" type="ORF">ED733_008823</name>
</gene>
<feature type="chain" id="PRO_5023151584" evidence="1">
    <location>
        <begin position="24"/>
        <end position="109"/>
    </location>
</feature>
<accession>A0A5C6GQ33</accession>
<feature type="signal peptide" evidence="1">
    <location>
        <begin position="1"/>
        <end position="23"/>
    </location>
</feature>
<dbReference type="EMBL" id="SBHS01000001">
    <property type="protein sequence ID" value="TWU79139.1"/>
    <property type="molecule type" value="Genomic_DNA"/>
</dbReference>
<dbReference type="Proteomes" id="UP000317257">
    <property type="component" value="Unassembled WGS sequence"/>
</dbReference>
<keyword evidence="1" id="KW-0732">Signal</keyword>
<evidence type="ECO:0000313" key="2">
    <source>
        <dbReference type="EMBL" id="TWU79139.1"/>
    </source>
</evidence>
<dbReference type="AlphaFoldDB" id="A0A5C6GQ33"/>
<protein>
    <submittedName>
        <fullName evidence="2">Uncharacterized protein</fullName>
    </submittedName>
</protein>
<sequence>MALTPALSLLPASLLIFVSQALAASGPFPTAIKKQSADSSEKILKEHLAFAPIIQATSLVVVMARHVAEEWASVHLVQQAVQQLWVVVAVYQALSAKASDRIDNFYYGP</sequence>
<evidence type="ECO:0000313" key="3">
    <source>
        <dbReference type="Proteomes" id="UP000317257"/>
    </source>
</evidence>
<organism evidence="2 3">
    <name type="scientific">Metarhizium rileyi (strain RCEF 4871)</name>
    <name type="common">Nomuraea rileyi</name>
    <dbReference type="NCBI Taxonomy" id="1649241"/>
    <lineage>
        <taxon>Eukaryota</taxon>
        <taxon>Fungi</taxon>
        <taxon>Dikarya</taxon>
        <taxon>Ascomycota</taxon>
        <taxon>Pezizomycotina</taxon>
        <taxon>Sordariomycetes</taxon>
        <taxon>Hypocreomycetidae</taxon>
        <taxon>Hypocreales</taxon>
        <taxon>Clavicipitaceae</taxon>
        <taxon>Metarhizium</taxon>
    </lineage>
</organism>
<name>A0A5C6GQ33_METRR</name>
<evidence type="ECO:0000256" key="1">
    <source>
        <dbReference type="SAM" id="SignalP"/>
    </source>
</evidence>
<comment type="caution">
    <text evidence="2">The sequence shown here is derived from an EMBL/GenBank/DDBJ whole genome shotgun (WGS) entry which is preliminary data.</text>
</comment>
<reference evidence="3" key="1">
    <citation type="submission" date="2018-12" db="EMBL/GenBank/DDBJ databases">
        <title>The complete genome of Metarhizium rileyi, a key fungal pathogen of Lepidoptera.</title>
        <authorList>
            <person name="Binneck E."/>
            <person name="Lastra C.C.L."/>
            <person name="Sosa-Gomez D.R."/>
        </authorList>
    </citation>
    <scope>NUCLEOTIDE SEQUENCE [LARGE SCALE GENOMIC DNA]</scope>
    <source>
        <strain evidence="3">Cep018-CH2</strain>
    </source>
</reference>